<dbReference type="Bgee" id="ENSORLG00000027274">
    <property type="expression patterns" value="Expressed in mesonephros and 2 other cell types or tissues"/>
</dbReference>
<reference evidence="3" key="2">
    <citation type="submission" date="2025-08" db="UniProtKB">
        <authorList>
            <consortium name="Ensembl"/>
        </authorList>
    </citation>
    <scope>IDENTIFICATION</scope>
    <source>
        <strain evidence="3">Hd-rR</strain>
    </source>
</reference>
<dbReference type="AlphaFoldDB" id="A0A3B3IPJ2"/>
<protein>
    <recommendedName>
        <fullName evidence="2">HTH psq-type domain-containing protein</fullName>
    </recommendedName>
</protein>
<evidence type="ECO:0000256" key="1">
    <source>
        <dbReference type="SAM" id="MobiDB-lite"/>
    </source>
</evidence>
<dbReference type="GO" id="GO:0003677">
    <property type="term" value="F:DNA binding"/>
    <property type="evidence" value="ECO:0007669"/>
    <property type="project" value="InterPro"/>
</dbReference>
<organism evidence="3 4">
    <name type="scientific">Oryzias latipes</name>
    <name type="common">Japanese rice fish</name>
    <name type="synonym">Japanese killifish</name>
    <dbReference type="NCBI Taxonomy" id="8090"/>
    <lineage>
        <taxon>Eukaryota</taxon>
        <taxon>Metazoa</taxon>
        <taxon>Chordata</taxon>
        <taxon>Craniata</taxon>
        <taxon>Vertebrata</taxon>
        <taxon>Euteleostomi</taxon>
        <taxon>Actinopterygii</taxon>
        <taxon>Neopterygii</taxon>
        <taxon>Teleostei</taxon>
        <taxon>Neoteleostei</taxon>
        <taxon>Acanthomorphata</taxon>
        <taxon>Ovalentaria</taxon>
        <taxon>Atherinomorphae</taxon>
        <taxon>Beloniformes</taxon>
        <taxon>Adrianichthyidae</taxon>
        <taxon>Oryziinae</taxon>
        <taxon>Oryzias</taxon>
    </lineage>
</organism>
<dbReference type="InterPro" id="IPR036388">
    <property type="entry name" value="WH-like_DNA-bd_sf"/>
</dbReference>
<evidence type="ECO:0000259" key="2">
    <source>
        <dbReference type="Pfam" id="PF04218"/>
    </source>
</evidence>
<reference evidence="3 4" key="1">
    <citation type="journal article" date="2007" name="Nature">
        <title>The medaka draft genome and insights into vertebrate genome evolution.</title>
        <authorList>
            <person name="Kasahara M."/>
            <person name="Naruse K."/>
            <person name="Sasaki S."/>
            <person name="Nakatani Y."/>
            <person name="Qu W."/>
            <person name="Ahsan B."/>
            <person name="Yamada T."/>
            <person name="Nagayasu Y."/>
            <person name="Doi K."/>
            <person name="Kasai Y."/>
            <person name="Jindo T."/>
            <person name="Kobayashi D."/>
            <person name="Shimada A."/>
            <person name="Toyoda A."/>
            <person name="Kuroki Y."/>
            <person name="Fujiyama A."/>
            <person name="Sasaki T."/>
            <person name="Shimizu A."/>
            <person name="Asakawa S."/>
            <person name="Shimizu N."/>
            <person name="Hashimoto S."/>
            <person name="Yang J."/>
            <person name="Lee Y."/>
            <person name="Matsushima K."/>
            <person name="Sugano S."/>
            <person name="Sakaizumi M."/>
            <person name="Narita T."/>
            <person name="Ohishi K."/>
            <person name="Haga S."/>
            <person name="Ohta F."/>
            <person name="Nomoto H."/>
            <person name="Nogata K."/>
            <person name="Morishita T."/>
            <person name="Endo T."/>
            <person name="Shin-I T."/>
            <person name="Takeda H."/>
            <person name="Morishita S."/>
            <person name="Kohara Y."/>
        </authorList>
    </citation>
    <scope>NUCLEOTIDE SEQUENCE [LARGE SCALE GENOMIC DNA]</scope>
    <source>
        <strain evidence="3 4">Hd-rR</strain>
    </source>
</reference>
<dbReference type="Proteomes" id="UP000001038">
    <property type="component" value="Chromosome 22"/>
</dbReference>
<keyword evidence="4" id="KW-1185">Reference proteome</keyword>
<dbReference type="InterPro" id="IPR009057">
    <property type="entry name" value="Homeodomain-like_sf"/>
</dbReference>
<accession>A0A3B3IPJ2</accession>
<dbReference type="Gene3D" id="1.10.10.10">
    <property type="entry name" value="Winged helix-like DNA-binding domain superfamily/Winged helix DNA-binding domain"/>
    <property type="match status" value="1"/>
</dbReference>
<feature type="region of interest" description="Disordered" evidence="1">
    <location>
        <begin position="1"/>
        <end position="20"/>
    </location>
</feature>
<dbReference type="GeneTree" id="ENSGT00940000163452"/>
<dbReference type="Pfam" id="PF04218">
    <property type="entry name" value="CENP-B_N"/>
    <property type="match status" value="1"/>
</dbReference>
<evidence type="ECO:0000313" key="4">
    <source>
        <dbReference type="Proteomes" id="UP000001038"/>
    </source>
</evidence>
<dbReference type="Ensembl" id="ENSORLT00000029563.1">
    <property type="protein sequence ID" value="ENSORLP00000045824.1"/>
    <property type="gene ID" value="ENSORLG00000027274.1"/>
</dbReference>
<feature type="domain" description="HTH psq-type" evidence="2">
    <location>
        <begin position="17"/>
        <end position="67"/>
    </location>
</feature>
<reference evidence="3" key="3">
    <citation type="submission" date="2025-09" db="UniProtKB">
        <authorList>
            <consortium name="Ensembl"/>
        </authorList>
    </citation>
    <scope>IDENTIFICATION</scope>
    <source>
        <strain evidence="3">Hd-rR</strain>
    </source>
</reference>
<dbReference type="InParanoid" id="A0A3B3IPJ2"/>
<proteinExistence type="predicted"/>
<sequence length="113" mass="12882">MASKRPASSPASGNEPKRQKKVLTLHEKIELLDKLMGGKSYSAVGRHYGLNESTVRYIKKNEKEVRSSVASVFCGSAKMVNVVRDKTIVKMESALAFWFQDLRKKKKSHWTRR</sequence>
<dbReference type="SUPFAM" id="SSF46689">
    <property type="entry name" value="Homeodomain-like"/>
    <property type="match status" value="1"/>
</dbReference>
<dbReference type="InterPro" id="IPR007889">
    <property type="entry name" value="HTH_Psq"/>
</dbReference>
<evidence type="ECO:0000313" key="3">
    <source>
        <dbReference type="Ensembl" id="ENSORLP00000045824.1"/>
    </source>
</evidence>
<name>A0A3B3IPJ2_ORYLA</name>